<reference evidence="3 4" key="1">
    <citation type="submission" date="2024-09" db="EMBL/GenBank/DDBJ databases">
        <authorList>
            <person name="Sun Q."/>
            <person name="Mori K."/>
        </authorList>
    </citation>
    <scope>NUCLEOTIDE SEQUENCE [LARGE SCALE GENOMIC DNA]</scope>
    <source>
        <strain evidence="3 4">TBRC 1851</strain>
    </source>
</reference>
<dbReference type="EMBL" id="JBHMQT010000004">
    <property type="protein sequence ID" value="MFC0861444.1"/>
    <property type="molecule type" value="Genomic_DNA"/>
</dbReference>
<accession>A0ABV6TZ15</accession>
<dbReference type="InterPro" id="IPR001128">
    <property type="entry name" value="Cyt_P450"/>
</dbReference>
<sequence length="388" mass="42486">MSLKPDPCGDYLGLRGYPPIHRDDVLGVWVVTGFNEVTAMLRHPGLSSSWPDRGNTKLHAYPGGADGNMRTSDTVRRWFMFMDGERHRILRRIVAPLFAADRIAELEPFIGRIVDELLDGVTDGHLDVMADLVIPLSSRAICRILGLPSGVAPRLHGWAQDVAALLIADYLPQVVERGTEALRQIEEAVGAAQRRPGLPGDSGIGLLMRAERAGLIERLDISATASLLVYAGFETTSTFLGKAVRAVLHAGDWPALTETDPAAAVEELLRFDTSVQQVARVARNPVEISGTRIERGDLVLLMLGAANRDSRAFVEPDSLDLARVRKRHLAFGQGAHYCLGPGLARLEARVVIDRLTSRWKHTEPASPPVARKHYGVSVLEHVEIQLAR</sequence>
<keyword evidence="2" id="KW-0560">Oxidoreductase</keyword>
<organism evidence="3 4">
    <name type="scientific">Sphaerimonospora cavernae</name>
    <dbReference type="NCBI Taxonomy" id="1740611"/>
    <lineage>
        <taxon>Bacteria</taxon>
        <taxon>Bacillati</taxon>
        <taxon>Actinomycetota</taxon>
        <taxon>Actinomycetes</taxon>
        <taxon>Streptosporangiales</taxon>
        <taxon>Streptosporangiaceae</taxon>
        <taxon>Sphaerimonospora</taxon>
    </lineage>
</organism>
<dbReference type="InterPro" id="IPR036396">
    <property type="entry name" value="Cyt_P450_sf"/>
</dbReference>
<dbReference type="Pfam" id="PF00067">
    <property type="entry name" value="p450"/>
    <property type="match status" value="1"/>
</dbReference>
<comment type="caution">
    <text evidence="3">The sequence shown here is derived from an EMBL/GenBank/DDBJ whole genome shotgun (WGS) entry which is preliminary data.</text>
</comment>
<dbReference type="PANTHER" id="PTHR46696:SF1">
    <property type="entry name" value="CYTOCHROME P450 YJIB-RELATED"/>
    <property type="match status" value="1"/>
</dbReference>
<keyword evidence="2" id="KW-0503">Monooxygenase</keyword>
<evidence type="ECO:0000256" key="2">
    <source>
        <dbReference type="RuleBase" id="RU000461"/>
    </source>
</evidence>
<evidence type="ECO:0000256" key="1">
    <source>
        <dbReference type="ARBA" id="ARBA00010617"/>
    </source>
</evidence>
<dbReference type="Proteomes" id="UP001589870">
    <property type="component" value="Unassembled WGS sequence"/>
</dbReference>
<keyword evidence="2" id="KW-0479">Metal-binding</keyword>
<dbReference type="PRINTS" id="PR00385">
    <property type="entry name" value="P450"/>
</dbReference>
<proteinExistence type="inferred from homology"/>
<comment type="similarity">
    <text evidence="1 2">Belongs to the cytochrome P450 family.</text>
</comment>
<name>A0ABV6TZ15_9ACTN</name>
<dbReference type="PROSITE" id="PS00086">
    <property type="entry name" value="CYTOCHROME_P450"/>
    <property type="match status" value="1"/>
</dbReference>
<keyword evidence="2" id="KW-0408">Iron</keyword>
<evidence type="ECO:0000313" key="4">
    <source>
        <dbReference type="Proteomes" id="UP001589870"/>
    </source>
</evidence>
<dbReference type="SUPFAM" id="SSF48264">
    <property type="entry name" value="Cytochrome P450"/>
    <property type="match status" value="1"/>
</dbReference>
<dbReference type="PRINTS" id="PR00359">
    <property type="entry name" value="BP450"/>
</dbReference>
<keyword evidence="4" id="KW-1185">Reference proteome</keyword>
<dbReference type="RefSeq" id="WP_394299689.1">
    <property type="nucleotide sequence ID" value="NZ_JBHMQT010000004.1"/>
</dbReference>
<protein>
    <submittedName>
        <fullName evidence="3">Cytochrome P450</fullName>
    </submittedName>
</protein>
<evidence type="ECO:0000313" key="3">
    <source>
        <dbReference type="EMBL" id="MFC0861444.1"/>
    </source>
</evidence>
<dbReference type="InterPro" id="IPR017972">
    <property type="entry name" value="Cyt_P450_CS"/>
</dbReference>
<dbReference type="Gene3D" id="1.10.630.10">
    <property type="entry name" value="Cytochrome P450"/>
    <property type="match status" value="1"/>
</dbReference>
<dbReference type="InterPro" id="IPR002397">
    <property type="entry name" value="Cyt_P450_B"/>
</dbReference>
<gene>
    <name evidence="3" type="ORF">ACFHYQ_03945</name>
</gene>
<dbReference type="PANTHER" id="PTHR46696">
    <property type="entry name" value="P450, PUTATIVE (EUROFUNG)-RELATED"/>
    <property type="match status" value="1"/>
</dbReference>
<keyword evidence="2" id="KW-0349">Heme</keyword>